<sequence length="45" mass="5130">MKCFRRMKVFGLPLTVAKFNREFGKKAEPDGEAAVRGDNGMKERI</sequence>
<protein>
    <submittedName>
        <fullName evidence="1">Uncharacterized protein</fullName>
    </submittedName>
</protein>
<evidence type="ECO:0000313" key="2">
    <source>
        <dbReference type="Proteomes" id="UP000800303"/>
    </source>
</evidence>
<keyword evidence="2" id="KW-1185">Reference proteome</keyword>
<dbReference type="RefSeq" id="WP_166275678.1">
    <property type="nucleotide sequence ID" value="NZ_JAAFGS010000005.1"/>
</dbReference>
<evidence type="ECO:0000313" key="1">
    <source>
        <dbReference type="EMBL" id="NGZ76631.1"/>
    </source>
</evidence>
<gene>
    <name evidence="1" type="ORF">GYN08_14985</name>
</gene>
<dbReference type="Proteomes" id="UP000800303">
    <property type="component" value="Unassembled WGS sequence"/>
</dbReference>
<comment type="caution">
    <text evidence="1">The sequence shown here is derived from an EMBL/GenBank/DDBJ whole genome shotgun (WGS) entry which is preliminary data.</text>
</comment>
<organism evidence="1 2">
    <name type="scientific">Saccharibacillus alkalitolerans</name>
    <dbReference type="NCBI Taxonomy" id="2705290"/>
    <lineage>
        <taxon>Bacteria</taxon>
        <taxon>Bacillati</taxon>
        <taxon>Bacillota</taxon>
        <taxon>Bacilli</taxon>
        <taxon>Bacillales</taxon>
        <taxon>Paenibacillaceae</taxon>
        <taxon>Saccharibacillus</taxon>
    </lineage>
</organism>
<name>A0ABX0FBK9_9BACL</name>
<accession>A0ABX0FBK9</accession>
<reference evidence="1 2" key="1">
    <citation type="submission" date="2020-01" db="EMBL/GenBank/DDBJ databases">
        <title>Polyphasic characterisation and genomic insights into a novel alkali tolerant bacterium VR-M41.</title>
        <authorList>
            <person name="Vemuluri V.R."/>
        </authorList>
    </citation>
    <scope>NUCLEOTIDE SEQUENCE [LARGE SCALE GENOMIC DNA]</scope>
    <source>
        <strain evidence="1 2">VR-M41</strain>
    </source>
</reference>
<dbReference type="EMBL" id="JAAFGS010000005">
    <property type="protein sequence ID" value="NGZ76631.1"/>
    <property type="molecule type" value="Genomic_DNA"/>
</dbReference>
<proteinExistence type="predicted"/>